<feature type="non-terminal residue" evidence="2">
    <location>
        <position position="133"/>
    </location>
</feature>
<feature type="non-terminal residue" evidence="2">
    <location>
        <position position="1"/>
    </location>
</feature>
<feature type="compositionally biased region" description="Basic residues" evidence="1">
    <location>
        <begin position="70"/>
        <end position="84"/>
    </location>
</feature>
<evidence type="ECO:0000313" key="2">
    <source>
        <dbReference type="EMBL" id="CAA9367720.1"/>
    </source>
</evidence>
<feature type="compositionally biased region" description="Basic residues" evidence="1">
    <location>
        <begin position="112"/>
        <end position="133"/>
    </location>
</feature>
<proteinExistence type="predicted"/>
<dbReference type="EMBL" id="CADCUM010000009">
    <property type="protein sequence ID" value="CAA9367720.1"/>
    <property type="molecule type" value="Genomic_DNA"/>
</dbReference>
<evidence type="ECO:0000256" key="1">
    <source>
        <dbReference type="SAM" id="MobiDB-lite"/>
    </source>
</evidence>
<name>A0A6J4MUJ6_9ACTN</name>
<dbReference type="AlphaFoldDB" id="A0A6J4MUJ6"/>
<feature type="compositionally biased region" description="Low complexity" evidence="1">
    <location>
        <begin position="97"/>
        <end position="111"/>
    </location>
</feature>
<accession>A0A6J4MUJ6</accession>
<organism evidence="2">
    <name type="scientific">uncultured Nocardioides sp</name>
    <dbReference type="NCBI Taxonomy" id="198441"/>
    <lineage>
        <taxon>Bacteria</taxon>
        <taxon>Bacillati</taxon>
        <taxon>Actinomycetota</taxon>
        <taxon>Actinomycetes</taxon>
        <taxon>Propionibacteriales</taxon>
        <taxon>Nocardioidaceae</taxon>
        <taxon>Nocardioides</taxon>
        <taxon>environmental samples</taxon>
    </lineage>
</organism>
<gene>
    <name evidence="2" type="ORF">AVDCRST_MAG32-184</name>
</gene>
<feature type="region of interest" description="Disordered" evidence="1">
    <location>
        <begin position="34"/>
        <end position="133"/>
    </location>
</feature>
<sequence>VRDCSIHRHLSISTCVEVPADPHPDRDGRVLLAADARAAVGRPGRAARSAPQGARRPGPPAPGLDGGGQRGRRGLRLRPQRRLRPLAAHDQPPPQGAPRGRPARPVQARRLGLLRRTPRGARRRRRPPRRGGV</sequence>
<feature type="compositionally biased region" description="Low complexity" evidence="1">
    <location>
        <begin position="34"/>
        <end position="56"/>
    </location>
</feature>
<reference evidence="2" key="1">
    <citation type="submission" date="2020-02" db="EMBL/GenBank/DDBJ databases">
        <authorList>
            <person name="Meier V. D."/>
        </authorList>
    </citation>
    <scope>NUCLEOTIDE SEQUENCE</scope>
    <source>
        <strain evidence="2">AVDCRST_MAG32</strain>
    </source>
</reference>
<protein>
    <submittedName>
        <fullName evidence="2">Arsenical resistance operon repressor</fullName>
    </submittedName>
</protein>